<sequence>TENYLKELLALQEQVNEAPLVTTKKSAPAKHISTQLRIDSNVAPTATGNYSNFRYDANLPKPVNFGQGKNFLTNIKQAVRDIKNIKDPATQYYYLEQLILALPIQTTGTPLYQELTTLGDYEEFGKCMDDVQNLLNGPSGLRKNWLNKAQTGAFNIMELSALALQINIQDTIARTKNLPVFTPFANTVMQTIIGNNQRNPFWATNHPGFDQKFQELQNRYNGSPTQTHQEFFDYLNGLLKTEPQLKADLESIYLSDYKSETSSLHQEIRSRNLQALYVLSVSPPIKGWKSLDPKFKPIIDKIQAHLKFESTMRRVITPHFDLDLSDSQRLDLDKDKHGSFLIYSPLYASFITWQKLATRLSKHRYVVEDSSVLDALNKDTTDQTPYQNKVKARTANDIQLHPSKKESDALSSRHITQQDITTRDYFHLRSEPKLQITLTLDYFTRNIAKLSKESDKRYVEANLFQPGLLSEAFKNPTFFPQFDKFLKTGFRFFNKNGQCTRDSLVFFRLDYLVSRYLYLSDKPAGLKRLQNVQEALSKQLALPNGPDETYVLQQYLFLTVMTQIEMGEKVSSELFATAFNAYFYLQGHADPLILQDLNHRIEVDAAIAKFQALASQQPEHEITNAVQKTLAAHSPTLMLEKGRFPI</sequence>
<evidence type="ECO:0000313" key="2">
    <source>
        <dbReference type="Proteomes" id="UP000054742"/>
    </source>
</evidence>
<protein>
    <submittedName>
        <fullName evidence="1">Uncharacterized protein</fullName>
    </submittedName>
</protein>
<reference evidence="1 2" key="1">
    <citation type="submission" date="2015-11" db="EMBL/GenBank/DDBJ databases">
        <title>Genomic analysis of 38 Legionella species identifies large and diverse effector repertoires.</title>
        <authorList>
            <person name="Burstein D."/>
            <person name="Amaro F."/>
            <person name="Zusman T."/>
            <person name="Lifshitz Z."/>
            <person name="Cohen O."/>
            <person name="Gilbert J.A."/>
            <person name="Pupko T."/>
            <person name="Shuman H.A."/>
            <person name="Segal G."/>
        </authorList>
    </citation>
    <scope>NUCLEOTIDE SEQUENCE [LARGE SCALE GENOMIC DNA]</scope>
    <source>
        <strain evidence="1 2">ATCC 43878</strain>
    </source>
</reference>
<feature type="non-terminal residue" evidence="1">
    <location>
        <position position="646"/>
    </location>
</feature>
<dbReference type="Proteomes" id="UP000054742">
    <property type="component" value="Unassembled WGS sequence"/>
</dbReference>
<evidence type="ECO:0000313" key="1">
    <source>
        <dbReference type="EMBL" id="KTC82124.1"/>
    </source>
</evidence>
<dbReference type="STRING" id="29422.Lbru_1747"/>
<dbReference type="AlphaFoldDB" id="A0A0W0SF96"/>
<keyword evidence="2" id="KW-1185">Reference proteome</keyword>
<dbReference type="RefSeq" id="WP_162262403.1">
    <property type="nucleotide sequence ID" value="NZ_LNXV01000024.1"/>
</dbReference>
<accession>A0A0W0SF96</accession>
<proteinExistence type="predicted"/>
<name>A0A0W0SF96_9GAMM</name>
<comment type="caution">
    <text evidence="1">The sequence shown here is derived from an EMBL/GenBank/DDBJ whole genome shotgun (WGS) entry which is preliminary data.</text>
</comment>
<dbReference type="EMBL" id="LNXV01000024">
    <property type="protein sequence ID" value="KTC82124.1"/>
    <property type="molecule type" value="Genomic_DNA"/>
</dbReference>
<feature type="non-terminal residue" evidence="1">
    <location>
        <position position="1"/>
    </location>
</feature>
<organism evidence="1 2">
    <name type="scientific">Legionella brunensis</name>
    <dbReference type="NCBI Taxonomy" id="29422"/>
    <lineage>
        <taxon>Bacteria</taxon>
        <taxon>Pseudomonadati</taxon>
        <taxon>Pseudomonadota</taxon>
        <taxon>Gammaproteobacteria</taxon>
        <taxon>Legionellales</taxon>
        <taxon>Legionellaceae</taxon>
        <taxon>Legionella</taxon>
    </lineage>
</organism>
<gene>
    <name evidence="1" type="ORF">Lbru_1747</name>
</gene>